<evidence type="ECO:0000259" key="5">
    <source>
        <dbReference type="Pfam" id="PF01935"/>
    </source>
</evidence>
<dbReference type="EMBL" id="FN869859">
    <property type="protein sequence ID" value="CCC81921.1"/>
    <property type="molecule type" value="Genomic_DNA"/>
</dbReference>
<keyword evidence="7" id="KW-1185">Reference proteome</keyword>
<keyword evidence="6" id="KW-0067">ATP-binding</keyword>
<dbReference type="PaxDb" id="768679-TTX_1286"/>
<dbReference type="STRING" id="768679.TTX_1286"/>
<comment type="similarity">
    <text evidence="1">Belongs to the HerA family.</text>
</comment>
<dbReference type="RefSeq" id="WP_014127176.1">
    <property type="nucleotide sequence ID" value="NC_016070.1"/>
</dbReference>
<comment type="catalytic activity">
    <reaction evidence="4">
        <text>ATP + H2O = ADP + phosphate + H(+)</text>
        <dbReference type="Rhea" id="RHEA:13065"/>
        <dbReference type="ChEBI" id="CHEBI:15377"/>
        <dbReference type="ChEBI" id="CHEBI:15378"/>
        <dbReference type="ChEBI" id="CHEBI:30616"/>
        <dbReference type="ChEBI" id="CHEBI:43474"/>
        <dbReference type="ChEBI" id="CHEBI:456216"/>
        <dbReference type="EC" id="5.6.2.4"/>
    </reaction>
</comment>
<dbReference type="eggNOG" id="arCOG00280">
    <property type="taxonomic scope" value="Archaea"/>
</dbReference>
<dbReference type="InterPro" id="IPR008571">
    <property type="entry name" value="HerA-like"/>
</dbReference>
<evidence type="ECO:0000256" key="4">
    <source>
        <dbReference type="ARBA" id="ARBA00048988"/>
    </source>
</evidence>
<proteinExistence type="inferred from homology"/>
<dbReference type="KEGG" id="ttn:TTX_1286"/>
<comment type="catalytic activity">
    <reaction evidence="2">
        <text>Couples ATP hydrolysis with the unwinding of duplex DNA by translocating in the 3'-5' direction.</text>
        <dbReference type="EC" id="5.6.2.4"/>
    </reaction>
</comment>
<dbReference type="SUPFAM" id="SSF52540">
    <property type="entry name" value="P-loop containing nucleoside triphosphate hydrolases"/>
    <property type="match status" value="1"/>
</dbReference>
<evidence type="ECO:0000313" key="6">
    <source>
        <dbReference type="EMBL" id="CCC81921.1"/>
    </source>
</evidence>
<dbReference type="InterPro" id="IPR002789">
    <property type="entry name" value="HerA_central"/>
</dbReference>
<dbReference type="Pfam" id="PF01935">
    <property type="entry name" value="DUF87"/>
    <property type="match status" value="1"/>
</dbReference>
<dbReference type="GO" id="GO:0043138">
    <property type="term" value="F:3'-5' DNA helicase activity"/>
    <property type="evidence" value="ECO:0007669"/>
    <property type="project" value="UniProtKB-EC"/>
</dbReference>
<sequence>MEPIGVVVKAPSTTHFIFRTFLNVEAEGGSLVLAGSGEQVLAKTVAVRRRSVVMDARLVAQLDDLESVKYIRDKLNIDAALYYTEAKAVILGVVRGERLGRPLRPLKPLDYVYKAPPELVAKLLTPKGEGPYIELGRVWGYDVPALVDANKLVSQHCAILASTGAGKSWLAGVIIERLAAAANVSVLVFDPHGEYSAMQIPQSEEGKAVSEQIELYVVGKVDVSAQDRAFEAKFGAVRRYTRVGINPRSLPLRVLERLLESSYGLTDAQRRILEEGWQRATSYGDRQPLTDVEELIDEVIQEGKAAAPAGYAGEMALGGLAGRLRALFKGSPVFLERYGEVYAGEPVRLFDPVKAVSSPGVRVFDLSGLDLFDQRIFLAVALDGIYKAALRRLNVPTLVVLEEAHNFVPARESPVSKPYAVKIAREGRKFGVGLCLISQRPTKLDPDALSQCMTQIFKRIINPVDLRYVAAAAEHLDDPYQLRGLDEDMALITGVSVSLPLLIKVGDRWTRHGGVGLQLAPRAGTYIK</sequence>
<evidence type="ECO:0000256" key="2">
    <source>
        <dbReference type="ARBA" id="ARBA00034617"/>
    </source>
</evidence>
<organism evidence="6 7">
    <name type="scientific">Thermoproteus tenax (strain ATCC 35583 / DSM 2078 / JCM 9277 / NBRC 100435 / Kra 1)</name>
    <dbReference type="NCBI Taxonomy" id="768679"/>
    <lineage>
        <taxon>Archaea</taxon>
        <taxon>Thermoproteota</taxon>
        <taxon>Thermoprotei</taxon>
        <taxon>Thermoproteales</taxon>
        <taxon>Thermoproteaceae</taxon>
        <taxon>Thermoproteus</taxon>
    </lineage>
</organism>
<dbReference type="AlphaFoldDB" id="G4RK26"/>
<dbReference type="PATRIC" id="fig|768679.9.peg.1301"/>
<feature type="domain" description="Helicase HerA central" evidence="5">
    <location>
        <begin position="133"/>
        <end position="380"/>
    </location>
</feature>
<dbReference type="OrthoDB" id="107033at2157"/>
<reference evidence="6 7" key="1">
    <citation type="journal article" date="2011" name="PLoS ONE">
        <title>The complete genome sequence of Thermoproteus tenax: a physiologically versatile member of the Crenarchaeota.</title>
        <authorList>
            <person name="Siebers B."/>
            <person name="Zaparty M."/>
            <person name="Raddatz G."/>
            <person name="Tjaden B."/>
            <person name="Albers S.V."/>
            <person name="Bell S.D."/>
            <person name="Blombach F."/>
            <person name="Kletzin A."/>
            <person name="Kyrpides N."/>
            <person name="Lanz C."/>
            <person name="Plagens A."/>
            <person name="Rampp M."/>
            <person name="Rosinus A."/>
            <person name="von Jan M."/>
            <person name="Makarova K.S."/>
            <person name="Klenk H.P."/>
            <person name="Schuster S.C."/>
            <person name="Hensel R."/>
        </authorList>
    </citation>
    <scope>NUCLEOTIDE SEQUENCE [LARGE SCALE GENOMIC DNA]</scope>
    <source>
        <strain evidence="7">ATCC 35583 / DSM 2078 / JCM 9277 / NBRC 100435 / Kra 1</strain>
    </source>
</reference>
<dbReference type="GO" id="GO:0043139">
    <property type="term" value="F:5'-3' DNA helicase activity"/>
    <property type="evidence" value="ECO:0007669"/>
    <property type="project" value="UniProtKB-EC"/>
</dbReference>
<gene>
    <name evidence="6" type="ordered locus">TTX_1286</name>
</gene>
<evidence type="ECO:0000256" key="3">
    <source>
        <dbReference type="ARBA" id="ARBA00048954"/>
    </source>
</evidence>
<evidence type="ECO:0000256" key="1">
    <source>
        <dbReference type="ARBA" id="ARBA00007816"/>
    </source>
</evidence>
<keyword evidence="6" id="KW-0378">Hydrolase</keyword>
<name>G4RK26_THETK</name>
<keyword evidence="6" id="KW-0347">Helicase</keyword>
<dbReference type="Gene3D" id="3.40.50.300">
    <property type="entry name" value="P-loop containing nucleotide triphosphate hydrolases"/>
    <property type="match status" value="2"/>
</dbReference>
<dbReference type="PANTHER" id="PTHR42957">
    <property type="entry name" value="HELICASE MJ1565-RELATED"/>
    <property type="match status" value="1"/>
</dbReference>
<comment type="catalytic activity">
    <reaction evidence="3">
        <text>ATP + H2O = ADP + phosphate + H(+)</text>
        <dbReference type="Rhea" id="RHEA:13065"/>
        <dbReference type="ChEBI" id="CHEBI:15377"/>
        <dbReference type="ChEBI" id="CHEBI:15378"/>
        <dbReference type="ChEBI" id="CHEBI:30616"/>
        <dbReference type="ChEBI" id="CHEBI:43474"/>
        <dbReference type="ChEBI" id="CHEBI:456216"/>
        <dbReference type="EC" id="5.6.2.3"/>
    </reaction>
</comment>
<keyword evidence="6" id="KW-0547">Nucleotide-binding</keyword>
<dbReference type="InterPro" id="IPR027417">
    <property type="entry name" value="P-loop_NTPase"/>
</dbReference>
<dbReference type="HOGENOM" id="CLU_023842_2_0_2"/>
<dbReference type="PANTHER" id="PTHR42957:SF1">
    <property type="entry name" value="HELICASE MJ1565-RELATED"/>
    <property type="match status" value="1"/>
</dbReference>
<accession>G4RK26</accession>
<evidence type="ECO:0000313" key="7">
    <source>
        <dbReference type="Proteomes" id="UP000002654"/>
    </source>
</evidence>
<dbReference type="Proteomes" id="UP000002654">
    <property type="component" value="Chromosome"/>
</dbReference>
<protein>
    <submittedName>
        <fullName evidence="6">HerA helicase</fullName>
    </submittedName>
</protein>
<dbReference type="GeneID" id="11262166"/>